<feature type="region of interest" description="Disordered" evidence="1">
    <location>
        <begin position="1"/>
        <end position="23"/>
    </location>
</feature>
<reference evidence="2" key="1">
    <citation type="journal article" date="2022" name="bioRxiv">
        <title>Sequencing and chromosome-scale assembly of the giantPleurodeles waltlgenome.</title>
        <authorList>
            <person name="Brown T."/>
            <person name="Elewa A."/>
            <person name="Iarovenko S."/>
            <person name="Subramanian E."/>
            <person name="Araus A.J."/>
            <person name="Petzold A."/>
            <person name="Susuki M."/>
            <person name="Suzuki K.-i.T."/>
            <person name="Hayashi T."/>
            <person name="Toyoda A."/>
            <person name="Oliveira C."/>
            <person name="Osipova E."/>
            <person name="Leigh N.D."/>
            <person name="Simon A."/>
            <person name="Yun M.H."/>
        </authorList>
    </citation>
    <scope>NUCLEOTIDE SEQUENCE</scope>
    <source>
        <strain evidence="2">20211129_DDA</strain>
        <tissue evidence="2">Liver</tissue>
    </source>
</reference>
<proteinExistence type="predicted"/>
<evidence type="ECO:0000256" key="1">
    <source>
        <dbReference type="SAM" id="MobiDB-lite"/>
    </source>
</evidence>
<protein>
    <submittedName>
        <fullName evidence="2">Uncharacterized protein</fullName>
    </submittedName>
</protein>
<feature type="compositionally biased region" description="Polar residues" evidence="1">
    <location>
        <begin position="67"/>
        <end position="81"/>
    </location>
</feature>
<evidence type="ECO:0000313" key="2">
    <source>
        <dbReference type="EMBL" id="KAJ1130240.1"/>
    </source>
</evidence>
<dbReference type="EMBL" id="JANPWB010000011">
    <property type="protein sequence ID" value="KAJ1130240.1"/>
    <property type="molecule type" value="Genomic_DNA"/>
</dbReference>
<organism evidence="2 3">
    <name type="scientific">Pleurodeles waltl</name>
    <name type="common">Iberian ribbed newt</name>
    <dbReference type="NCBI Taxonomy" id="8319"/>
    <lineage>
        <taxon>Eukaryota</taxon>
        <taxon>Metazoa</taxon>
        <taxon>Chordata</taxon>
        <taxon>Craniata</taxon>
        <taxon>Vertebrata</taxon>
        <taxon>Euteleostomi</taxon>
        <taxon>Amphibia</taxon>
        <taxon>Batrachia</taxon>
        <taxon>Caudata</taxon>
        <taxon>Salamandroidea</taxon>
        <taxon>Salamandridae</taxon>
        <taxon>Pleurodelinae</taxon>
        <taxon>Pleurodeles</taxon>
    </lineage>
</organism>
<name>A0AAV7PTD0_PLEWA</name>
<sequence>MLRAAVSAGQPLTSGSPGRCSPGRHLGFIDPVAAGVYSSDFTDIRFRGIPGVQEPTGAFRAGWVKEPQTQGEGSKSTSKSKNIGKGSDSASVDAQADAFENLRHKRTSEHNYSVKKDFCLFFFRQELLI</sequence>
<feature type="region of interest" description="Disordered" evidence="1">
    <location>
        <begin position="63"/>
        <end position="92"/>
    </location>
</feature>
<accession>A0AAV7PTD0</accession>
<keyword evidence="3" id="KW-1185">Reference proteome</keyword>
<dbReference type="AlphaFoldDB" id="A0AAV7PTD0"/>
<gene>
    <name evidence="2" type="ORF">NDU88_008595</name>
</gene>
<evidence type="ECO:0000313" key="3">
    <source>
        <dbReference type="Proteomes" id="UP001066276"/>
    </source>
</evidence>
<comment type="caution">
    <text evidence="2">The sequence shown here is derived from an EMBL/GenBank/DDBJ whole genome shotgun (WGS) entry which is preliminary data.</text>
</comment>
<dbReference type="Proteomes" id="UP001066276">
    <property type="component" value="Chromosome 7"/>
</dbReference>